<keyword evidence="4" id="KW-1185">Reference proteome</keyword>
<keyword evidence="2" id="KW-0732">Signal</keyword>
<feature type="chain" id="PRO_5016357272" description="Secreted protein" evidence="2">
    <location>
        <begin position="28"/>
        <end position="175"/>
    </location>
</feature>
<gene>
    <name evidence="3" type="ORF">BO71DRAFT_406592</name>
</gene>
<dbReference type="EMBL" id="KZ825818">
    <property type="protein sequence ID" value="PYH97792.1"/>
    <property type="molecule type" value="Genomic_DNA"/>
</dbReference>
<feature type="signal peptide" evidence="2">
    <location>
        <begin position="1"/>
        <end position="27"/>
    </location>
</feature>
<proteinExistence type="predicted"/>
<protein>
    <recommendedName>
        <fullName evidence="5">Secreted protein</fullName>
    </recommendedName>
</protein>
<dbReference type="VEuPathDB" id="FungiDB:BO71DRAFT_406592"/>
<dbReference type="AlphaFoldDB" id="A0A319F079"/>
<reference evidence="3 4" key="1">
    <citation type="submission" date="2018-02" db="EMBL/GenBank/DDBJ databases">
        <title>The genomes of Aspergillus section Nigri reveals drivers in fungal speciation.</title>
        <authorList>
            <consortium name="DOE Joint Genome Institute"/>
            <person name="Vesth T.C."/>
            <person name="Nybo J."/>
            <person name="Theobald S."/>
            <person name="Brandl J."/>
            <person name="Frisvad J.C."/>
            <person name="Nielsen K.F."/>
            <person name="Lyhne E.K."/>
            <person name="Kogle M.E."/>
            <person name="Kuo A."/>
            <person name="Riley R."/>
            <person name="Clum A."/>
            <person name="Nolan M."/>
            <person name="Lipzen A."/>
            <person name="Salamov A."/>
            <person name="Henrissat B."/>
            <person name="Wiebenga A."/>
            <person name="De vries R.P."/>
            <person name="Grigoriev I.V."/>
            <person name="Mortensen U.H."/>
            <person name="Andersen M.R."/>
            <person name="Baker S.E."/>
        </authorList>
    </citation>
    <scope>NUCLEOTIDE SEQUENCE [LARGE SCALE GENOMIC DNA]</scope>
    <source>
        <strain evidence="3 4">CBS 707.79</strain>
    </source>
</reference>
<accession>A0A319F079</accession>
<organism evidence="3 4">
    <name type="scientific">Aspergillus ellipticus CBS 707.79</name>
    <dbReference type="NCBI Taxonomy" id="1448320"/>
    <lineage>
        <taxon>Eukaryota</taxon>
        <taxon>Fungi</taxon>
        <taxon>Dikarya</taxon>
        <taxon>Ascomycota</taxon>
        <taxon>Pezizomycotina</taxon>
        <taxon>Eurotiomycetes</taxon>
        <taxon>Eurotiomycetidae</taxon>
        <taxon>Eurotiales</taxon>
        <taxon>Aspergillaceae</taxon>
        <taxon>Aspergillus</taxon>
        <taxon>Aspergillus subgen. Circumdati</taxon>
    </lineage>
</organism>
<evidence type="ECO:0000313" key="3">
    <source>
        <dbReference type="EMBL" id="PYH97792.1"/>
    </source>
</evidence>
<feature type="region of interest" description="Disordered" evidence="1">
    <location>
        <begin position="94"/>
        <end position="118"/>
    </location>
</feature>
<evidence type="ECO:0000313" key="4">
    <source>
        <dbReference type="Proteomes" id="UP000247810"/>
    </source>
</evidence>
<sequence length="175" mass="19170">MSELRRPLFSSFRASFVLFLCWPPLDSSSLPGGFRRSFWSPATSRIGPCVSIIDATSPILPSQARFQISRCFRESGGGGPSWPLQGCSSSATWTSSPGPRRYPWPGQQKNTISRSGPLREKTHLSRMLSCSSDPIYSPLPPQSGGAVYTSDTMHDDRCESCDLHTPFLISTSVPP</sequence>
<evidence type="ECO:0008006" key="5">
    <source>
        <dbReference type="Google" id="ProtNLM"/>
    </source>
</evidence>
<dbReference type="Proteomes" id="UP000247810">
    <property type="component" value="Unassembled WGS sequence"/>
</dbReference>
<name>A0A319F079_9EURO</name>
<evidence type="ECO:0000256" key="2">
    <source>
        <dbReference type="SAM" id="SignalP"/>
    </source>
</evidence>
<evidence type="ECO:0000256" key="1">
    <source>
        <dbReference type="SAM" id="MobiDB-lite"/>
    </source>
</evidence>